<dbReference type="Pfam" id="PF00636">
    <property type="entry name" value="Ribonuclease_3"/>
    <property type="match status" value="1"/>
</dbReference>
<evidence type="ECO:0000313" key="3">
    <source>
        <dbReference type="EMBL" id="QHS94458.1"/>
    </source>
</evidence>
<dbReference type="SUPFAM" id="SSF69065">
    <property type="entry name" value="RNase III domain-like"/>
    <property type="match status" value="1"/>
</dbReference>
<proteinExistence type="predicted"/>
<organism evidence="3">
    <name type="scientific">viral metagenome</name>
    <dbReference type="NCBI Taxonomy" id="1070528"/>
    <lineage>
        <taxon>unclassified sequences</taxon>
        <taxon>metagenomes</taxon>
        <taxon>organismal metagenomes</taxon>
    </lineage>
</organism>
<dbReference type="PANTHER" id="PTHR11207">
    <property type="entry name" value="RIBONUCLEASE III"/>
    <property type="match status" value="1"/>
</dbReference>
<dbReference type="GO" id="GO:0004525">
    <property type="term" value="F:ribonuclease III activity"/>
    <property type="evidence" value="ECO:0007669"/>
    <property type="project" value="InterPro"/>
</dbReference>
<evidence type="ECO:0000256" key="1">
    <source>
        <dbReference type="ARBA" id="ARBA00022884"/>
    </source>
</evidence>
<accession>A0A6C0BSS3</accession>
<dbReference type="CDD" id="cd00593">
    <property type="entry name" value="RIBOc"/>
    <property type="match status" value="1"/>
</dbReference>
<name>A0A6C0BSS3_9ZZZZ</name>
<dbReference type="GO" id="GO:0006396">
    <property type="term" value="P:RNA processing"/>
    <property type="evidence" value="ECO:0007669"/>
    <property type="project" value="InterPro"/>
</dbReference>
<evidence type="ECO:0000259" key="2">
    <source>
        <dbReference type="PROSITE" id="PS50142"/>
    </source>
</evidence>
<dbReference type="GO" id="GO:0010468">
    <property type="term" value="P:regulation of gene expression"/>
    <property type="evidence" value="ECO:0007669"/>
    <property type="project" value="TreeGrafter"/>
</dbReference>
<dbReference type="PANTHER" id="PTHR11207:SF0">
    <property type="entry name" value="RIBONUCLEASE 3"/>
    <property type="match status" value="1"/>
</dbReference>
<protein>
    <recommendedName>
        <fullName evidence="2">RNase III domain-containing protein</fullName>
    </recommendedName>
</protein>
<dbReference type="InterPro" id="IPR036389">
    <property type="entry name" value="RNase_III_sf"/>
</dbReference>
<reference evidence="3" key="1">
    <citation type="journal article" date="2020" name="Nature">
        <title>Giant virus diversity and host interactions through global metagenomics.</title>
        <authorList>
            <person name="Schulz F."/>
            <person name="Roux S."/>
            <person name="Paez-Espino D."/>
            <person name="Jungbluth S."/>
            <person name="Walsh D.A."/>
            <person name="Denef V.J."/>
            <person name="McMahon K.D."/>
            <person name="Konstantinidis K.T."/>
            <person name="Eloe-Fadrosh E.A."/>
            <person name="Kyrpides N.C."/>
            <person name="Woyke T."/>
        </authorList>
    </citation>
    <scope>NUCLEOTIDE SEQUENCE</scope>
    <source>
        <strain evidence="3">GVMAG-M-3300018416-45</strain>
    </source>
</reference>
<dbReference type="SMART" id="SM00535">
    <property type="entry name" value="RIBOc"/>
    <property type="match status" value="1"/>
</dbReference>
<dbReference type="EMBL" id="MN739225">
    <property type="protein sequence ID" value="QHS94458.1"/>
    <property type="molecule type" value="Genomic_DNA"/>
</dbReference>
<keyword evidence="1" id="KW-0694">RNA-binding</keyword>
<dbReference type="PROSITE" id="PS50142">
    <property type="entry name" value="RNASE_3_2"/>
    <property type="match status" value="1"/>
</dbReference>
<dbReference type="InterPro" id="IPR000999">
    <property type="entry name" value="RNase_III_dom"/>
</dbReference>
<dbReference type="GO" id="GO:0003725">
    <property type="term" value="F:double-stranded RNA binding"/>
    <property type="evidence" value="ECO:0007669"/>
    <property type="project" value="TreeGrafter"/>
</dbReference>
<sequence>MEPKNGIYDGDVVTCEDKMLLNPYNDKNKEITLNDIQCILRTYGVTAPINNIELYKRAFVNQSYTARNLYNPHTNEPIPTSKCPKTCIPLKSKSNERLEFIGDGVLELITKYYLYRRFPKADEGFMTEKKIAIVKNEHIGKLAYEMNLHKWVLISKYAESKNLRTNLKKLGCLFEAFIGALFLDFNRIDIKDEHGWFENVFKMGPGFMMAQVFVENILEQRVDWVGIINTNDNYKNILQVKIQKIFKTTPHYVDISHDPINGYSVKVYICIGLQIHTALDTLEPRHISTYGYNMDNIINDLSPTSKLLIELGTGTNRVKRKAEQLACEDFLLKMK</sequence>
<feature type="domain" description="RNase III" evidence="2">
    <location>
        <begin position="36"/>
        <end position="186"/>
    </location>
</feature>
<dbReference type="Gene3D" id="1.10.1520.10">
    <property type="entry name" value="Ribonuclease III domain"/>
    <property type="match status" value="1"/>
</dbReference>
<dbReference type="AlphaFoldDB" id="A0A6C0BSS3"/>